<proteinExistence type="predicted"/>
<protein>
    <submittedName>
        <fullName evidence="1">Uncharacterized protein</fullName>
    </submittedName>
</protein>
<organism evidence="1 2">
    <name type="scientific">Lentinus tigrinus ALCF2SS1-6</name>
    <dbReference type="NCBI Taxonomy" id="1328759"/>
    <lineage>
        <taxon>Eukaryota</taxon>
        <taxon>Fungi</taxon>
        <taxon>Dikarya</taxon>
        <taxon>Basidiomycota</taxon>
        <taxon>Agaricomycotina</taxon>
        <taxon>Agaricomycetes</taxon>
        <taxon>Polyporales</taxon>
        <taxon>Polyporaceae</taxon>
        <taxon>Lentinus</taxon>
    </lineage>
</organism>
<sequence length="58" mass="6305">MSIIFEQGRLARVGHGPHVHSLGREEANGAWGEQLLKRPSGGDAVDLGTRVQEMIVLK</sequence>
<accession>A0A5C2SNP0</accession>
<evidence type="ECO:0000313" key="2">
    <source>
        <dbReference type="Proteomes" id="UP000313359"/>
    </source>
</evidence>
<gene>
    <name evidence="1" type="ORF">L227DRAFT_606933</name>
</gene>
<reference evidence="1" key="1">
    <citation type="journal article" date="2018" name="Genome Biol. Evol.">
        <title>Genomics and development of Lentinus tigrinus, a white-rot wood-decaying mushroom with dimorphic fruiting bodies.</title>
        <authorList>
            <person name="Wu B."/>
            <person name="Xu Z."/>
            <person name="Knudson A."/>
            <person name="Carlson A."/>
            <person name="Chen N."/>
            <person name="Kovaka S."/>
            <person name="LaButti K."/>
            <person name="Lipzen A."/>
            <person name="Pennachio C."/>
            <person name="Riley R."/>
            <person name="Schakwitz W."/>
            <person name="Umezawa K."/>
            <person name="Ohm R.A."/>
            <person name="Grigoriev I.V."/>
            <person name="Nagy L.G."/>
            <person name="Gibbons J."/>
            <person name="Hibbett D."/>
        </authorList>
    </citation>
    <scope>NUCLEOTIDE SEQUENCE [LARGE SCALE GENOMIC DNA]</scope>
    <source>
        <strain evidence="1">ALCF2SS1-6</strain>
    </source>
</reference>
<dbReference type="AlphaFoldDB" id="A0A5C2SNP0"/>
<dbReference type="EMBL" id="ML122252">
    <property type="protein sequence ID" value="RPD65423.1"/>
    <property type="molecule type" value="Genomic_DNA"/>
</dbReference>
<evidence type="ECO:0000313" key="1">
    <source>
        <dbReference type="EMBL" id="RPD65423.1"/>
    </source>
</evidence>
<keyword evidence="2" id="KW-1185">Reference proteome</keyword>
<name>A0A5C2SNP0_9APHY</name>
<dbReference type="Proteomes" id="UP000313359">
    <property type="component" value="Unassembled WGS sequence"/>
</dbReference>